<dbReference type="GO" id="GO:0051287">
    <property type="term" value="F:NAD binding"/>
    <property type="evidence" value="ECO:0007669"/>
    <property type="project" value="InterPro"/>
</dbReference>
<dbReference type="GO" id="GO:0004365">
    <property type="term" value="F:glyceraldehyde-3-phosphate dehydrogenase (NAD+) (phosphorylating) activity"/>
    <property type="evidence" value="ECO:0007669"/>
    <property type="project" value="TreeGrafter"/>
</dbReference>
<dbReference type="SUPFAM" id="SSF51735">
    <property type="entry name" value="NAD(P)-binding Rossmann-fold domains"/>
    <property type="match status" value="1"/>
</dbReference>
<gene>
    <name evidence="4" type="ORF">Bca52824_076725</name>
</gene>
<dbReference type="GO" id="GO:0005829">
    <property type="term" value="C:cytosol"/>
    <property type="evidence" value="ECO:0007669"/>
    <property type="project" value="TreeGrafter"/>
</dbReference>
<sequence>MLRYDSTHGNFKGTINVVDDSTLEINGKKVNVVSKRDPAEIPWADLGADYVVEVFRRIHYLLKGCVPFEGWCKESDNFCPFS</sequence>
<dbReference type="InterPro" id="IPR020828">
    <property type="entry name" value="GlycerAld_3-P_DH_NAD(P)-bd"/>
</dbReference>
<dbReference type="GO" id="GO:0006096">
    <property type="term" value="P:glycolytic process"/>
    <property type="evidence" value="ECO:0007669"/>
    <property type="project" value="TreeGrafter"/>
</dbReference>
<dbReference type="OrthoDB" id="1152826at2759"/>
<dbReference type="Pfam" id="PF00044">
    <property type="entry name" value="Gp_dh_N"/>
    <property type="match status" value="1"/>
</dbReference>
<organism evidence="4 5">
    <name type="scientific">Brassica carinata</name>
    <name type="common">Ethiopian mustard</name>
    <name type="synonym">Abyssinian cabbage</name>
    <dbReference type="NCBI Taxonomy" id="52824"/>
    <lineage>
        <taxon>Eukaryota</taxon>
        <taxon>Viridiplantae</taxon>
        <taxon>Streptophyta</taxon>
        <taxon>Embryophyta</taxon>
        <taxon>Tracheophyta</taxon>
        <taxon>Spermatophyta</taxon>
        <taxon>Magnoliopsida</taxon>
        <taxon>eudicotyledons</taxon>
        <taxon>Gunneridae</taxon>
        <taxon>Pentapetalae</taxon>
        <taxon>rosids</taxon>
        <taxon>malvids</taxon>
        <taxon>Brassicales</taxon>
        <taxon>Brassicaceae</taxon>
        <taxon>Brassiceae</taxon>
        <taxon>Brassica</taxon>
    </lineage>
</organism>
<dbReference type="InterPro" id="IPR020831">
    <property type="entry name" value="GlycerAld/Erythrose_P_DH"/>
</dbReference>
<dbReference type="PANTHER" id="PTHR10836:SF92">
    <property type="entry name" value="GLYCERALDEHYDE-3-PHOSPHATE DEHYDROGENASE GAPCP1, CHLOROPLASTIC"/>
    <property type="match status" value="1"/>
</dbReference>
<dbReference type="InterPro" id="IPR036291">
    <property type="entry name" value="NAD(P)-bd_dom_sf"/>
</dbReference>
<dbReference type="SMART" id="SM00846">
    <property type="entry name" value="Gp_dh_N"/>
    <property type="match status" value="1"/>
</dbReference>
<name>A0A8X7TXT8_BRACI</name>
<evidence type="ECO:0000256" key="2">
    <source>
        <dbReference type="ARBA" id="ARBA00023002"/>
    </source>
</evidence>
<keyword evidence="5" id="KW-1185">Reference proteome</keyword>
<reference evidence="4 5" key="1">
    <citation type="submission" date="2020-02" db="EMBL/GenBank/DDBJ databases">
        <authorList>
            <person name="Ma Q."/>
            <person name="Huang Y."/>
            <person name="Song X."/>
            <person name="Pei D."/>
        </authorList>
    </citation>
    <scope>NUCLEOTIDE SEQUENCE [LARGE SCALE GENOMIC DNA]</scope>
    <source>
        <strain evidence="4">Sxm20200214</strain>
        <tissue evidence="4">Leaf</tissue>
    </source>
</reference>
<comment type="caution">
    <text evidence="4">The sequence shown here is derived from an EMBL/GenBank/DDBJ whole genome shotgun (WGS) entry which is preliminary data.</text>
</comment>
<dbReference type="AlphaFoldDB" id="A0A8X7TXT8"/>
<dbReference type="Gene3D" id="3.40.50.720">
    <property type="entry name" value="NAD(P)-binding Rossmann-like Domain"/>
    <property type="match status" value="1"/>
</dbReference>
<evidence type="ECO:0000313" key="5">
    <source>
        <dbReference type="Proteomes" id="UP000886595"/>
    </source>
</evidence>
<evidence type="ECO:0000256" key="1">
    <source>
        <dbReference type="ARBA" id="ARBA00007406"/>
    </source>
</evidence>
<dbReference type="EMBL" id="JAAMPC010000015">
    <property type="protein sequence ID" value="KAG2257431.1"/>
    <property type="molecule type" value="Genomic_DNA"/>
</dbReference>
<feature type="domain" description="Glyceraldehyde 3-phosphate dehydrogenase NAD(P) binding" evidence="3">
    <location>
        <begin position="1"/>
        <end position="65"/>
    </location>
</feature>
<evidence type="ECO:0000259" key="3">
    <source>
        <dbReference type="SMART" id="SM00846"/>
    </source>
</evidence>
<evidence type="ECO:0000313" key="4">
    <source>
        <dbReference type="EMBL" id="KAG2257431.1"/>
    </source>
</evidence>
<dbReference type="Proteomes" id="UP000886595">
    <property type="component" value="Unassembled WGS sequence"/>
</dbReference>
<proteinExistence type="inferred from homology"/>
<keyword evidence="2" id="KW-0560">Oxidoreductase</keyword>
<accession>A0A8X7TXT8</accession>
<dbReference type="PANTHER" id="PTHR10836">
    <property type="entry name" value="GLYCERALDEHYDE 3-PHOSPHATE DEHYDROGENASE"/>
    <property type="match status" value="1"/>
</dbReference>
<comment type="similarity">
    <text evidence="1">Belongs to the glyceraldehyde-3-phosphate dehydrogenase family.</text>
</comment>
<protein>
    <recommendedName>
        <fullName evidence="3">Glyceraldehyde 3-phosphate dehydrogenase NAD(P) binding domain-containing protein</fullName>
    </recommendedName>
</protein>